<evidence type="ECO:0000313" key="5">
    <source>
        <dbReference type="EMBL" id="MFC6766109.1"/>
    </source>
</evidence>
<sequence length="246" mass="26953">MPACGEIVRPILADVELGGKSPSVIFPDADLERAATDTTKAFWNVGQICFAGTRIYVHERIYDEFVELLVERTEQLTCDAGMNDPDPGPLITPEARDNVAEHVDRALENGGQLPTSGEPLERDRNFYAPTVIDSVDDDAPISCNEVFGPALTVYEFDSETEAIRRVNDSRYGLYAIVWTRDLGCAHCLADELEAGTVAVNEFPVVFNQAPFGGYKESGLGRVNGTQAVSHFTELENVIMNYGGNDE</sequence>
<dbReference type="Gene3D" id="3.40.309.10">
    <property type="entry name" value="Aldehyde Dehydrogenase, Chain A, domain 2"/>
    <property type="match status" value="1"/>
</dbReference>
<feature type="active site" evidence="2">
    <location>
        <position position="16"/>
    </location>
</feature>
<name>A0ABD5SNI8_9EURY</name>
<dbReference type="PANTHER" id="PTHR11699">
    <property type="entry name" value="ALDEHYDE DEHYDROGENASE-RELATED"/>
    <property type="match status" value="1"/>
</dbReference>
<evidence type="ECO:0000256" key="3">
    <source>
        <dbReference type="RuleBase" id="RU003345"/>
    </source>
</evidence>
<dbReference type="RefSeq" id="WP_273739100.1">
    <property type="nucleotide sequence ID" value="NZ_JAQIVI010000214.1"/>
</dbReference>
<proteinExistence type="inferred from homology"/>
<dbReference type="InterPro" id="IPR016162">
    <property type="entry name" value="Ald_DH_N"/>
</dbReference>
<protein>
    <submittedName>
        <fullName evidence="5">Aldehyde dehydrogenase family protein</fullName>
    </submittedName>
</protein>
<keyword evidence="6" id="KW-1185">Reference proteome</keyword>
<evidence type="ECO:0000256" key="2">
    <source>
        <dbReference type="PROSITE-ProRule" id="PRU10007"/>
    </source>
</evidence>
<reference evidence="5 6" key="1">
    <citation type="journal article" date="2019" name="Int. J. Syst. Evol. Microbiol.">
        <title>The Global Catalogue of Microorganisms (GCM) 10K type strain sequencing project: providing services to taxonomists for standard genome sequencing and annotation.</title>
        <authorList>
            <consortium name="The Broad Institute Genomics Platform"/>
            <consortium name="The Broad Institute Genome Sequencing Center for Infectious Disease"/>
            <person name="Wu L."/>
            <person name="Ma J."/>
        </authorList>
    </citation>
    <scope>NUCLEOTIDE SEQUENCE [LARGE SCALE GENOMIC DNA]</scope>
    <source>
        <strain evidence="5 6">LMG 29247</strain>
    </source>
</reference>
<comment type="caution">
    <text evidence="5">The sequence shown here is derived from an EMBL/GenBank/DDBJ whole genome shotgun (WGS) entry which is preliminary data.</text>
</comment>
<evidence type="ECO:0000259" key="4">
    <source>
        <dbReference type="Pfam" id="PF00171"/>
    </source>
</evidence>
<dbReference type="Gene3D" id="3.40.605.10">
    <property type="entry name" value="Aldehyde Dehydrogenase, Chain A, domain 1"/>
    <property type="match status" value="1"/>
</dbReference>
<gene>
    <name evidence="5" type="ORF">ACFQE6_14235</name>
</gene>
<dbReference type="InterPro" id="IPR016163">
    <property type="entry name" value="Ald_DH_C"/>
</dbReference>
<comment type="similarity">
    <text evidence="3">Belongs to the aldehyde dehydrogenase family.</text>
</comment>
<organism evidence="5 6">
    <name type="scientific">Natrinema soli</name>
    <dbReference type="NCBI Taxonomy" id="1930624"/>
    <lineage>
        <taxon>Archaea</taxon>
        <taxon>Methanobacteriati</taxon>
        <taxon>Methanobacteriota</taxon>
        <taxon>Stenosarchaea group</taxon>
        <taxon>Halobacteria</taxon>
        <taxon>Halobacteriales</taxon>
        <taxon>Natrialbaceae</taxon>
        <taxon>Natrinema</taxon>
    </lineage>
</organism>
<keyword evidence="1 3" id="KW-0560">Oxidoreductase</keyword>
<feature type="domain" description="Aldehyde dehydrogenase" evidence="4">
    <location>
        <begin position="15"/>
        <end position="237"/>
    </location>
</feature>
<evidence type="ECO:0000256" key="1">
    <source>
        <dbReference type="ARBA" id="ARBA00023002"/>
    </source>
</evidence>
<dbReference type="PROSITE" id="PS00687">
    <property type="entry name" value="ALDEHYDE_DEHYDR_GLU"/>
    <property type="match status" value="1"/>
</dbReference>
<dbReference type="Proteomes" id="UP001596383">
    <property type="component" value="Unassembled WGS sequence"/>
</dbReference>
<evidence type="ECO:0000313" key="6">
    <source>
        <dbReference type="Proteomes" id="UP001596383"/>
    </source>
</evidence>
<dbReference type="InterPro" id="IPR016161">
    <property type="entry name" value="Ald_DH/histidinol_DH"/>
</dbReference>
<accession>A0ABD5SNI8</accession>
<dbReference type="SUPFAM" id="SSF53720">
    <property type="entry name" value="ALDH-like"/>
    <property type="match status" value="1"/>
</dbReference>
<dbReference type="InterPro" id="IPR015590">
    <property type="entry name" value="Aldehyde_DH_dom"/>
</dbReference>
<dbReference type="EMBL" id="JBHSWV010000214">
    <property type="protein sequence ID" value="MFC6766109.1"/>
    <property type="molecule type" value="Genomic_DNA"/>
</dbReference>
<dbReference type="AlphaFoldDB" id="A0ABD5SNI8"/>
<dbReference type="GO" id="GO:0016491">
    <property type="term" value="F:oxidoreductase activity"/>
    <property type="evidence" value="ECO:0007669"/>
    <property type="project" value="UniProtKB-KW"/>
</dbReference>
<dbReference type="InterPro" id="IPR029510">
    <property type="entry name" value="Ald_DH_CS_GLU"/>
</dbReference>
<dbReference type="Pfam" id="PF00171">
    <property type="entry name" value="Aldedh"/>
    <property type="match status" value="1"/>
</dbReference>